<dbReference type="InterPro" id="IPR033114">
    <property type="entry name" value="HNH_CAS9"/>
</dbReference>
<evidence type="ECO:0000256" key="10">
    <source>
        <dbReference type="ARBA" id="ARBA00023211"/>
    </source>
</evidence>
<keyword evidence="10" id="KW-0464">Manganese</keyword>
<evidence type="ECO:0000256" key="13">
    <source>
        <dbReference type="SAM" id="Coils"/>
    </source>
</evidence>
<comment type="cofactor">
    <cofactor evidence="1">
        <name>Mg(2+)</name>
        <dbReference type="ChEBI" id="CHEBI:18420"/>
    </cofactor>
</comment>
<dbReference type="OrthoDB" id="9777169at2"/>
<keyword evidence="5 12" id="KW-0378">Hydrolase</keyword>
<evidence type="ECO:0000256" key="11">
    <source>
        <dbReference type="ARBA" id="ARBA00046380"/>
    </source>
</evidence>
<evidence type="ECO:0000256" key="9">
    <source>
        <dbReference type="ARBA" id="ARBA00023125"/>
    </source>
</evidence>
<dbReference type="InterPro" id="IPR036397">
    <property type="entry name" value="RNaseH_sf"/>
</dbReference>
<feature type="domain" description="HNH Cas9-type" evidence="14">
    <location>
        <begin position="733"/>
        <end position="904"/>
    </location>
</feature>
<sequence>MNNLTLGIDLGTNSIGWAIRDITASDNQIIKKGVLIFDKGVGEEKGVEFPKVKKRTESRGKRRNYQAEKYRKWELLDFLIKHGMCPLSIDELNSWRKYTKKEERKYPQSQSFLNWLRFDFNGDGKPDFHLFGSDKHESYYLFRAKAVSEAEIDKRVFKDNPEILGRVFYQLVQRRGFKGRDEEEAKTMLRGSKDGMTKGRDAIADYIKQYKSLGAALYHYQKEKSSHSEKIRIRQRYNLRKDYENELKLICKIQNLNNDFYSKLHKAIIWQRPLRTQKGLIGLCTYEKNKRRAPISHPLYEEYRTWVFINNLKIQAPEEWEHSKYLIQKIYPIFYKSGNDFSLSTILKQLKKDGAIVNSGYGSREKTKVLSAKLLKNFEDIFGENWQNELGWHNAFLREKQPKKKATTNYSFEDIWHVLATFDSEEKLREFALEKLKLSEEKAIKFSKIKLQQGYATLSLSAIKKILPYLKKGFIYSKAVYMANIQKVLGTYEVSSAFIEHFATEIDVIYEEVSAKRKLNNVLNGLFKYELLAEGDYHLGSSQDLDVSDYSLIKQKLINELGEKTWEETIKEDQADYLDYISKEYKSFLQKPFQAKKGAFIAQPRIHQHIFNYIQEHYQVADENIKYLWHPSEQEKYPNASSYEKVELKNETVYINENDIDAFLKKKPNAELEGISLKLLESPEPISKGFKNPMALKTLHKLKQLLNYLLQTNQIDAHTRIVVEIARELNNANYRIALERWQNQRERENNNYKKTIEEINKESGTSYNSEDKNLIRKIRLWEEQGKKCLYTGDTINKSDLLNGEHFDIEHTIPASISFDNELKNLTLANKDYNANVKGKKYPTQLDNYHTDSMFNTRSIQPIIKNIEAVFGKRTVEKKIIKKHGKKEEITVVKWSKITDLEKQIDEYVKKTSYASTKEIKDVFIQKRHQLKFDLDYLKQKIQTFTVEEYKAKWRNSKLRDTQIMTKYAVPYLRTVFNKVEVQKGNVVNIFKEVYRVKMVSDKKDRSKHSHHAIDGAILTLIPKPAYRDEIIKKYQLEKDNHTGKTYHEQPIDWHNFKPIFIKNIETETLINNLKDYRTLTPTFKKVRKRGKIDYDENGKIKWAKGDAIRGQLHGESLYGAIKQPKRDNFGKIIFDDNKKMQLEDEVRLVMRKPLLYAKDASSPGFKKLDDLEKVIVDKALFEIIKKQVVKAESFKEAIEKGVYMLNKKGEKVNKIRHVRCFDRLKYTTAVQPHKHTFVSDKEYKQTTYAQNGENVYCLFYKGNVKGKEERTISIIGIFDLAKLDIQDEREFFEIPHFNSVVKKKTQLPLCAVLKAGQKVIFYKESVKELAELNKEELSQRMYKMYQFESDGRIKFKHHIISGSNTDIKKEHKEISSINFKEFSPLLRISSGGWNFAIEGRDFEIKLDGALIWKF</sequence>
<dbReference type="GO" id="GO:0004519">
    <property type="term" value="F:endonuclease activity"/>
    <property type="evidence" value="ECO:0007669"/>
    <property type="project" value="UniProtKB-UniRule"/>
</dbReference>
<accession>A0A1N6QE71</accession>
<dbReference type="InterPro" id="IPR003615">
    <property type="entry name" value="HNH_nuc"/>
</dbReference>
<evidence type="ECO:0000256" key="4">
    <source>
        <dbReference type="ARBA" id="ARBA00022759"/>
    </source>
</evidence>
<evidence type="ECO:0000256" key="8">
    <source>
        <dbReference type="ARBA" id="ARBA00023118"/>
    </source>
</evidence>
<dbReference type="Gene3D" id="1.10.30.50">
    <property type="match status" value="1"/>
</dbReference>
<gene>
    <name evidence="15" type="ORF">SAMN05421797_101858</name>
</gene>
<proteinExistence type="predicted"/>
<dbReference type="PROSITE" id="PS51749">
    <property type="entry name" value="HNH_CAS9"/>
    <property type="match status" value="1"/>
</dbReference>
<keyword evidence="3" id="KW-0479">Metal-binding</keyword>
<dbReference type="GO" id="GO:0003723">
    <property type="term" value="F:RNA binding"/>
    <property type="evidence" value="ECO:0007669"/>
    <property type="project" value="UniProtKB-UniRule"/>
</dbReference>
<dbReference type="NCBIfam" id="TIGR01865">
    <property type="entry name" value="cas_Csn1"/>
    <property type="match status" value="2"/>
</dbReference>
<evidence type="ECO:0000313" key="15">
    <source>
        <dbReference type="EMBL" id="SIQ14828.1"/>
    </source>
</evidence>
<dbReference type="Gene3D" id="3.30.420.10">
    <property type="entry name" value="Ribonuclease H-like superfamily/Ribonuclease H"/>
    <property type="match status" value="2"/>
</dbReference>
<keyword evidence="16" id="KW-1185">Reference proteome</keyword>
<dbReference type="Proteomes" id="UP000186953">
    <property type="component" value="Unassembled WGS sequence"/>
</dbReference>
<evidence type="ECO:0000313" key="16">
    <source>
        <dbReference type="Proteomes" id="UP000186953"/>
    </source>
</evidence>
<evidence type="ECO:0000256" key="5">
    <source>
        <dbReference type="ARBA" id="ARBA00022801"/>
    </source>
</evidence>
<evidence type="ECO:0000256" key="2">
    <source>
        <dbReference type="ARBA" id="ARBA00022722"/>
    </source>
</evidence>
<keyword evidence="6" id="KW-0460">Magnesium</keyword>
<dbReference type="RefSeq" id="WP_076547059.1">
    <property type="nucleotide sequence ID" value="NZ_FTMA01000001.1"/>
</dbReference>
<evidence type="ECO:0000256" key="1">
    <source>
        <dbReference type="ARBA" id="ARBA00001946"/>
    </source>
</evidence>
<keyword evidence="9 12" id="KW-0238">DNA-binding</keyword>
<keyword evidence="2 12" id="KW-0540">Nuclease</keyword>
<dbReference type="Pfam" id="PF13395">
    <property type="entry name" value="HNH_4"/>
    <property type="match status" value="1"/>
</dbReference>
<dbReference type="GO" id="GO:0016787">
    <property type="term" value="F:hydrolase activity"/>
    <property type="evidence" value="ECO:0007669"/>
    <property type="project" value="UniProtKB-KW"/>
</dbReference>
<evidence type="ECO:0000259" key="14">
    <source>
        <dbReference type="PROSITE" id="PS51749"/>
    </source>
</evidence>
<evidence type="ECO:0000256" key="3">
    <source>
        <dbReference type="ARBA" id="ARBA00022723"/>
    </source>
</evidence>
<organism evidence="15 16">
    <name type="scientific">Maribacter ulvicola</name>
    <dbReference type="NCBI Taxonomy" id="228959"/>
    <lineage>
        <taxon>Bacteria</taxon>
        <taxon>Pseudomonadati</taxon>
        <taxon>Bacteroidota</taxon>
        <taxon>Flavobacteriia</taxon>
        <taxon>Flavobacteriales</taxon>
        <taxon>Flavobacteriaceae</taxon>
        <taxon>Maribacter</taxon>
    </lineage>
</organism>
<keyword evidence="7" id="KW-0694">RNA-binding</keyword>
<evidence type="ECO:0000256" key="6">
    <source>
        <dbReference type="ARBA" id="ARBA00022842"/>
    </source>
</evidence>
<keyword evidence="8" id="KW-0051">Antiviral defense</keyword>
<name>A0A1N6QE71_9FLAO</name>
<evidence type="ECO:0000256" key="12">
    <source>
        <dbReference type="PROSITE-ProRule" id="PRU01085"/>
    </source>
</evidence>
<dbReference type="EMBL" id="FTMA01000001">
    <property type="protein sequence ID" value="SIQ14828.1"/>
    <property type="molecule type" value="Genomic_DNA"/>
</dbReference>
<evidence type="ECO:0000256" key="7">
    <source>
        <dbReference type="ARBA" id="ARBA00022884"/>
    </source>
</evidence>
<dbReference type="InterPro" id="IPR028629">
    <property type="entry name" value="Cas9"/>
</dbReference>
<reference evidence="16" key="1">
    <citation type="submission" date="2017-01" db="EMBL/GenBank/DDBJ databases">
        <authorList>
            <person name="Varghese N."/>
            <person name="Submissions S."/>
        </authorList>
    </citation>
    <scope>NUCLEOTIDE SEQUENCE [LARGE SCALE GENOMIC DNA]</scope>
    <source>
        <strain evidence="16">DSM 15366</strain>
    </source>
</reference>
<dbReference type="GO" id="GO:0003677">
    <property type="term" value="F:DNA binding"/>
    <property type="evidence" value="ECO:0007669"/>
    <property type="project" value="UniProtKB-UniRule"/>
</dbReference>
<feature type="coiled-coil region" evidence="13">
    <location>
        <begin position="731"/>
        <end position="762"/>
    </location>
</feature>
<keyword evidence="4 12" id="KW-0255">Endonuclease</keyword>
<dbReference type="STRING" id="228959.SAMN05421797_101858"/>
<comment type="subunit">
    <text evidence="11">Monomer. Binds crRNA and tracrRNA.</text>
</comment>
<protein>
    <submittedName>
        <fullName evidence="15">CRISPR-associated endonuclease Csn1</fullName>
    </submittedName>
</protein>
<dbReference type="GO" id="GO:0046872">
    <property type="term" value="F:metal ion binding"/>
    <property type="evidence" value="ECO:0007669"/>
    <property type="project" value="UniProtKB-KW"/>
</dbReference>
<dbReference type="GO" id="GO:0051607">
    <property type="term" value="P:defense response to virus"/>
    <property type="evidence" value="ECO:0007669"/>
    <property type="project" value="UniProtKB-KW"/>
</dbReference>
<keyword evidence="13" id="KW-0175">Coiled coil</keyword>